<accession>A0ABD3WQN1</accession>
<feature type="region of interest" description="Disordered" evidence="1">
    <location>
        <begin position="36"/>
        <end position="87"/>
    </location>
</feature>
<dbReference type="AlphaFoldDB" id="A0ABD3WQN1"/>
<evidence type="ECO:0000313" key="3">
    <source>
        <dbReference type="Proteomes" id="UP001634394"/>
    </source>
</evidence>
<dbReference type="Pfam" id="PF05250">
    <property type="entry name" value="UPF0193"/>
    <property type="match status" value="1"/>
</dbReference>
<dbReference type="InterPro" id="IPR007914">
    <property type="entry name" value="UPF0193"/>
</dbReference>
<sequence>MAEHRVVSRVAPGGFWSSPKTTYSPETQQLLKEMMKESRLTSTQQRNLEKSLRSGDSLPLNCPPANYVKKQPTHAAPLPKVLNPKNYHSAGLRKREAIEASGAYERPDYNPGSSYLARNSEKEKEKLANRMAFGTDIEPRRARPKPKPVEEKVIDRFDEIEEEIAERRNFLKDMENLGQGSKYRPIIETEISGLIREMELIDKKRTAELEKLIAEDEKRKATNSA</sequence>
<organism evidence="2 3">
    <name type="scientific">Sinanodonta woodiana</name>
    <name type="common">Chinese pond mussel</name>
    <name type="synonym">Anodonta woodiana</name>
    <dbReference type="NCBI Taxonomy" id="1069815"/>
    <lineage>
        <taxon>Eukaryota</taxon>
        <taxon>Metazoa</taxon>
        <taxon>Spiralia</taxon>
        <taxon>Lophotrochozoa</taxon>
        <taxon>Mollusca</taxon>
        <taxon>Bivalvia</taxon>
        <taxon>Autobranchia</taxon>
        <taxon>Heteroconchia</taxon>
        <taxon>Palaeoheterodonta</taxon>
        <taxon>Unionida</taxon>
        <taxon>Unionoidea</taxon>
        <taxon>Unionidae</taxon>
        <taxon>Unioninae</taxon>
        <taxon>Sinanodonta</taxon>
    </lineage>
</organism>
<evidence type="ECO:0000256" key="1">
    <source>
        <dbReference type="SAM" id="MobiDB-lite"/>
    </source>
</evidence>
<comment type="caution">
    <text evidence="2">The sequence shown here is derived from an EMBL/GenBank/DDBJ whole genome shotgun (WGS) entry which is preliminary data.</text>
</comment>
<feature type="region of interest" description="Disordered" evidence="1">
    <location>
        <begin position="102"/>
        <end position="150"/>
    </location>
</feature>
<keyword evidence="3" id="KW-1185">Reference proteome</keyword>
<protein>
    <submittedName>
        <fullName evidence="2">Uncharacterized protein</fullName>
    </submittedName>
</protein>
<gene>
    <name evidence="2" type="ORF">ACJMK2_034154</name>
</gene>
<dbReference type="PANTHER" id="PTHR28348">
    <property type="entry name" value="UPF0193 PROTEIN EVG1"/>
    <property type="match status" value="1"/>
</dbReference>
<feature type="compositionally biased region" description="Basic and acidic residues" evidence="1">
    <location>
        <begin position="137"/>
        <end position="150"/>
    </location>
</feature>
<evidence type="ECO:0000313" key="2">
    <source>
        <dbReference type="EMBL" id="KAL3876289.1"/>
    </source>
</evidence>
<feature type="compositionally biased region" description="Basic and acidic residues" evidence="1">
    <location>
        <begin position="119"/>
        <end position="128"/>
    </location>
</feature>
<name>A0ABD3WQN1_SINWO</name>
<dbReference type="PANTHER" id="PTHR28348:SF1">
    <property type="entry name" value="UPF0193 PROTEIN EVG1"/>
    <property type="match status" value="1"/>
</dbReference>
<dbReference type="Proteomes" id="UP001634394">
    <property type="component" value="Unassembled WGS sequence"/>
</dbReference>
<dbReference type="EMBL" id="JBJQND010000005">
    <property type="protein sequence ID" value="KAL3876289.1"/>
    <property type="molecule type" value="Genomic_DNA"/>
</dbReference>
<proteinExistence type="predicted"/>
<reference evidence="2 3" key="1">
    <citation type="submission" date="2024-11" db="EMBL/GenBank/DDBJ databases">
        <title>Chromosome-level genome assembly of the freshwater bivalve Anodonta woodiana.</title>
        <authorList>
            <person name="Chen X."/>
        </authorList>
    </citation>
    <scope>NUCLEOTIDE SEQUENCE [LARGE SCALE GENOMIC DNA]</scope>
    <source>
        <strain evidence="2">MN2024</strain>
        <tissue evidence="2">Gills</tissue>
    </source>
</reference>